<dbReference type="InterPro" id="IPR016181">
    <property type="entry name" value="Acyl_CoA_acyltransferase"/>
</dbReference>
<evidence type="ECO:0008006" key="3">
    <source>
        <dbReference type="Google" id="ProtNLM"/>
    </source>
</evidence>
<dbReference type="EMBL" id="LT629700">
    <property type="protein sequence ID" value="SDM02383.1"/>
    <property type="molecule type" value="Genomic_DNA"/>
</dbReference>
<proteinExistence type="predicted"/>
<dbReference type="RefSeq" id="WP_231908425.1">
    <property type="nucleotide sequence ID" value="NZ_LT629700.1"/>
</dbReference>
<organism evidence="1 2">
    <name type="scientific">Corynebacterium mycetoides</name>
    <dbReference type="NCBI Taxonomy" id="38302"/>
    <lineage>
        <taxon>Bacteria</taxon>
        <taxon>Bacillati</taxon>
        <taxon>Actinomycetota</taxon>
        <taxon>Actinomycetes</taxon>
        <taxon>Mycobacteriales</taxon>
        <taxon>Corynebacteriaceae</taxon>
        <taxon>Corynebacterium</taxon>
    </lineage>
</organism>
<name>A0A1G9PUP8_9CORY</name>
<evidence type="ECO:0000313" key="2">
    <source>
        <dbReference type="Proteomes" id="UP000199350"/>
    </source>
</evidence>
<accession>A0A1G9PUP8</accession>
<keyword evidence="2" id="KW-1185">Reference proteome</keyword>
<gene>
    <name evidence="1" type="ORF">SAMN04488535_1608</name>
</gene>
<dbReference type="AlphaFoldDB" id="A0A1G9PUP8"/>
<reference evidence="2" key="1">
    <citation type="submission" date="2016-10" db="EMBL/GenBank/DDBJ databases">
        <authorList>
            <person name="Varghese N."/>
            <person name="Submissions S."/>
        </authorList>
    </citation>
    <scope>NUCLEOTIDE SEQUENCE [LARGE SCALE GENOMIC DNA]</scope>
    <source>
        <strain evidence="2">DSM 20632</strain>
    </source>
</reference>
<dbReference type="STRING" id="38302.SAMN04488535_1608"/>
<dbReference type="Proteomes" id="UP000199350">
    <property type="component" value="Chromosome I"/>
</dbReference>
<dbReference type="SUPFAM" id="SSF55729">
    <property type="entry name" value="Acyl-CoA N-acyltransferases (Nat)"/>
    <property type="match status" value="1"/>
</dbReference>
<evidence type="ECO:0000313" key="1">
    <source>
        <dbReference type="EMBL" id="SDM02383.1"/>
    </source>
</evidence>
<sequence length="218" mass="23050">MSGARVVAVTYDTLAAVHRRTATTTFWELDPLDDAYTGAYPEADKAAWLSSRALEQGVVGFSIVRSAVESTATEGAFATALFCPAADAPGAVRMPTAPISRDAWVVTSLHIDSAAQGRGWESVLLDAVIMAALERGVQALEMFGVVPGGEATSEMCAGIVRRAPEIGLVEVPVLESAGFMVVRDHPVLPRLRIDLPPAHDLLSARDMAELLAEVPAAR</sequence>
<protein>
    <recommendedName>
        <fullName evidence="3">N-acetyltransferase domain-containing protein</fullName>
    </recommendedName>
</protein>